<dbReference type="SMART" id="SM00248">
    <property type="entry name" value="ANK"/>
    <property type="match status" value="3"/>
</dbReference>
<protein>
    <submittedName>
        <fullName evidence="1">Uncharacterized protein</fullName>
    </submittedName>
</protein>
<proteinExistence type="predicted"/>
<keyword evidence="2" id="KW-1185">Reference proteome</keyword>
<organism evidence="1 2">
    <name type="scientific">Paragonimus westermani</name>
    <dbReference type="NCBI Taxonomy" id="34504"/>
    <lineage>
        <taxon>Eukaryota</taxon>
        <taxon>Metazoa</taxon>
        <taxon>Spiralia</taxon>
        <taxon>Lophotrochozoa</taxon>
        <taxon>Platyhelminthes</taxon>
        <taxon>Trematoda</taxon>
        <taxon>Digenea</taxon>
        <taxon>Plagiorchiida</taxon>
        <taxon>Troglotremata</taxon>
        <taxon>Troglotrematidae</taxon>
        <taxon>Paragonimus</taxon>
    </lineage>
</organism>
<dbReference type="InterPro" id="IPR002110">
    <property type="entry name" value="Ankyrin_rpt"/>
</dbReference>
<dbReference type="EMBL" id="QNGE01002557">
    <property type="protein sequence ID" value="KAA3675379.1"/>
    <property type="molecule type" value="Genomic_DNA"/>
</dbReference>
<dbReference type="Gene3D" id="1.25.40.20">
    <property type="entry name" value="Ankyrin repeat-containing domain"/>
    <property type="match status" value="1"/>
</dbReference>
<sequence>MELAHAVFRLAAAGDAVALEQLFHDQPLLVNSPDYDGNMPVHLAALSGSAECVRVCLDALCRREDLDMQTELTRKNHMNKDVITCAVTSDSMECLLLLIDHGAKTDYRYCSEVPPLLEALRGSDVEMTRFLLETLDVDFERSRMDHYWFAALQVDLSVTLAHYKLLKAYAVPYGIGEFEELCLTIVEWDPGCKNLEDFLIYLCTDAVDRWFVEREEVIKGIRRISSFVLRKLVPINQSLCCIRRLQLHGLFQPPHSARAWLRVLSDWGLPPLQIPSQELQDRLIHDLLSLFDKHQPGRFQRFIHDLGLAPLVLYFATLALKFPTPGWLENWSRLCAEADFLECNLATLFDLHTVRHSRSASHFFWYEVFPFALARGIAYVDTGQLSMSACHEQLMVFLDHILANCPSMRPQNLSIANDNLFLNLLSHFPASSKVPGHELFVRTVAHYILPWLLEAHWKSVSSGCLVTATVHALSHPPLLESILDFSPSLAQNLISNIKDWPHRVYRNMTPLFDCLLLAYMETQLVINTIPDNPMDLLSTDHSTIPLTSPVPTVMAEWFLRLKTHPCSLSHLSKQCIRVHLRRCQLAQNRIGCPQSPLSQLVLQLPIPRGVQQWLISSKLR</sequence>
<reference evidence="1 2" key="1">
    <citation type="journal article" date="2019" name="Gigascience">
        <title>Whole-genome sequence of the oriental lung fluke Paragonimus westermani.</title>
        <authorList>
            <person name="Oey H."/>
            <person name="Zakrzewski M."/>
            <person name="Narain K."/>
            <person name="Devi K.R."/>
            <person name="Agatsuma T."/>
            <person name="Nawaratna S."/>
            <person name="Gobert G.N."/>
            <person name="Jones M.K."/>
            <person name="Ragan M.A."/>
            <person name="McManus D.P."/>
            <person name="Krause L."/>
        </authorList>
    </citation>
    <scope>NUCLEOTIDE SEQUENCE [LARGE SCALE GENOMIC DNA]</scope>
    <source>
        <strain evidence="1 2">IND2009</strain>
    </source>
</reference>
<evidence type="ECO:0000313" key="1">
    <source>
        <dbReference type="EMBL" id="KAA3675379.1"/>
    </source>
</evidence>
<accession>A0A5J4NJ62</accession>
<dbReference type="AlphaFoldDB" id="A0A5J4NJ62"/>
<comment type="caution">
    <text evidence="1">The sequence shown here is derived from an EMBL/GenBank/DDBJ whole genome shotgun (WGS) entry which is preliminary data.</text>
</comment>
<name>A0A5J4NJ62_9TREM</name>
<dbReference type="InterPro" id="IPR036770">
    <property type="entry name" value="Ankyrin_rpt-contain_sf"/>
</dbReference>
<dbReference type="SUPFAM" id="SSF48403">
    <property type="entry name" value="Ankyrin repeat"/>
    <property type="match status" value="1"/>
</dbReference>
<gene>
    <name evidence="1" type="ORF">DEA37_0003574</name>
</gene>
<evidence type="ECO:0000313" key="2">
    <source>
        <dbReference type="Proteomes" id="UP000324629"/>
    </source>
</evidence>
<dbReference type="Proteomes" id="UP000324629">
    <property type="component" value="Unassembled WGS sequence"/>
</dbReference>